<dbReference type="EMBL" id="FWYD01000002">
    <property type="protein sequence ID" value="SMC56628.1"/>
    <property type="molecule type" value="Genomic_DNA"/>
</dbReference>
<keyword evidence="10" id="KW-1185">Reference proteome</keyword>
<keyword evidence="9" id="KW-0282">Flagellum</keyword>
<name>A0A1W2A8M7_9RHOB</name>
<dbReference type="OrthoDB" id="7181295at2"/>
<accession>A0A1W2A8M7</accession>
<dbReference type="RefSeq" id="WP_084351044.1">
    <property type="nucleotide sequence ID" value="NZ_FWYD01000002.1"/>
</dbReference>
<dbReference type="AlphaFoldDB" id="A0A1W2A8M7"/>
<dbReference type="InterPro" id="IPR053927">
    <property type="entry name" value="FlgK_helical"/>
</dbReference>
<dbReference type="STRING" id="1387277.SAMN06295998_102508"/>
<keyword evidence="9" id="KW-0966">Cell projection</keyword>
<evidence type="ECO:0000256" key="3">
    <source>
        <dbReference type="ARBA" id="ARBA00009677"/>
    </source>
</evidence>
<dbReference type="InterPro" id="IPR002371">
    <property type="entry name" value="FlgK"/>
</dbReference>
<dbReference type="Pfam" id="PF22638">
    <property type="entry name" value="FlgK_D1"/>
    <property type="match status" value="1"/>
</dbReference>
<dbReference type="NCBIfam" id="TIGR02492">
    <property type="entry name" value="flgK_ends"/>
    <property type="match status" value="1"/>
</dbReference>
<dbReference type="Proteomes" id="UP000192330">
    <property type="component" value="Unassembled WGS sequence"/>
</dbReference>
<evidence type="ECO:0000313" key="9">
    <source>
        <dbReference type="EMBL" id="SMC56628.1"/>
    </source>
</evidence>
<gene>
    <name evidence="9" type="ORF">SAMN06295998_102508</name>
</gene>
<evidence type="ECO:0000256" key="1">
    <source>
        <dbReference type="ARBA" id="ARBA00004365"/>
    </source>
</evidence>
<dbReference type="GO" id="GO:0009424">
    <property type="term" value="C:bacterial-type flagellum hook"/>
    <property type="evidence" value="ECO:0007669"/>
    <property type="project" value="InterPro"/>
</dbReference>
<proteinExistence type="inferred from homology"/>
<sequence>MTLNGALSNALSGLNASARATINVSSNIANALTDGYGRRELTVESRIAGSHGGVAITGTLRHVDPVILADRRLADAELGNASDLASFAARMETGIGLPGEAGSVSQVIADFDSALVTAASRPDSEERLGAVARSAEALVNTINTISDGISSAREDADAKIGQMVDQLNTSLNRVVDLNKKISSAIHKGQDTSSFLDARQKAVDEISEMIPVHTVARERGAIAIYSTGGAILLEGTAIEVGFATTGKIEPQMTLAGGHLSGLTLNGRAVDTSADSGALRGGRLGAQLQIRDETAPAMQATLDGLARDLAERFGPGSADSTITAGSAGMFTDWGSPFDPSFETGFASRMELNSSLAQDGGSLWKWRAGIGATTPGVVGDSGLLNGLKQALSTNTLPSSSALPSVLSTPDALAAGLLSQMSSLRLGADDTLAYASSAQNTLKELERGQGVDTDYELQKLMEFENSYAANARVIQTVDEMLQAILNI</sequence>
<evidence type="ECO:0000259" key="7">
    <source>
        <dbReference type="Pfam" id="PF06429"/>
    </source>
</evidence>
<dbReference type="SUPFAM" id="SSF64518">
    <property type="entry name" value="Phase 1 flagellin"/>
    <property type="match status" value="1"/>
</dbReference>
<keyword evidence="9" id="KW-0969">Cilium</keyword>
<keyword evidence="6" id="KW-0975">Bacterial flagellum</keyword>
<dbReference type="GO" id="GO:0044780">
    <property type="term" value="P:bacterial-type flagellum assembly"/>
    <property type="evidence" value="ECO:0007669"/>
    <property type="project" value="InterPro"/>
</dbReference>
<dbReference type="GO" id="GO:0005576">
    <property type="term" value="C:extracellular region"/>
    <property type="evidence" value="ECO:0007669"/>
    <property type="project" value="UniProtKB-SubCell"/>
</dbReference>
<dbReference type="PANTHER" id="PTHR30033:SF1">
    <property type="entry name" value="FLAGELLAR HOOK-ASSOCIATED PROTEIN 1"/>
    <property type="match status" value="1"/>
</dbReference>
<comment type="similarity">
    <text evidence="3">Belongs to the flagella basal body rod proteins family.</text>
</comment>
<dbReference type="GO" id="GO:0005198">
    <property type="term" value="F:structural molecule activity"/>
    <property type="evidence" value="ECO:0007669"/>
    <property type="project" value="InterPro"/>
</dbReference>
<evidence type="ECO:0000259" key="8">
    <source>
        <dbReference type="Pfam" id="PF22638"/>
    </source>
</evidence>
<dbReference type="InterPro" id="IPR010930">
    <property type="entry name" value="Flg_bb/hook_C_dom"/>
</dbReference>
<feature type="domain" description="Flagellar basal-body/hook protein C-terminal" evidence="7">
    <location>
        <begin position="445"/>
        <end position="483"/>
    </location>
</feature>
<keyword evidence="5" id="KW-0964">Secreted</keyword>
<evidence type="ECO:0000313" key="10">
    <source>
        <dbReference type="Proteomes" id="UP000192330"/>
    </source>
</evidence>
<evidence type="ECO:0000256" key="2">
    <source>
        <dbReference type="ARBA" id="ARBA00004613"/>
    </source>
</evidence>
<organism evidence="9 10">
    <name type="scientific">Primorskyibacter flagellatus</name>
    <dbReference type="NCBI Taxonomy" id="1387277"/>
    <lineage>
        <taxon>Bacteria</taxon>
        <taxon>Pseudomonadati</taxon>
        <taxon>Pseudomonadota</taxon>
        <taxon>Alphaproteobacteria</taxon>
        <taxon>Rhodobacterales</taxon>
        <taxon>Roseobacteraceae</taxon>
        <taxon>Primorskyibacter</taxon>
    </lineage>
</organism>
<protein>
    <recommendedName>
        <fullName evidence="4">Flagellar hook-associated protein 1</fullName>
    </recommendedName>
</protein>
<evidence type="ECO:0000256" key="4">
    <source>
        <dbReference type="ARBA" id="ARBA00016244"/>
    </source>
</evidence>
<dbReference type="Pfam" id="PF06429">
    <property type="entry name" value="Flg_bbr_C"/>
    <property type="match status" value="1"/>
</dbReference>
<dbReference type="PANTHER" id="PTHR30033">
    <property type="entry name" value="FLAGELLAR HOOK-ASSOCIATED PROTEIN 1"/>
    <property type="match status" value="1"/>
</dbReference>
<reference evidence="9 10" key="1">
    <citation type="submission" date="2017-04" db="EMBL/GenBank/DDBJ databases">
        <authorList>
            <person name="Afonso C.L."/>
            <person name="Miller P.J."/>
            <person name="Scott M.A."/>
            <person name="Spackman E."/>
            <person name="Goraichik I."/>
            <person name="Dimitrov K.M."/>
            <person name="Suarez D.L."/>
            <person name="Swayne D.E."/>
        </authorList>
    </citation>
    <scope>NUCLEOTIDE SEQUENCE [LARGE SCALE GENOMIC DNA]</scope>
    <source>
        <strain evidence="9 10">CGMCC 1.12644</strain>
    </source>
</reference>
<comment type="subcellular location">
    <subcellularLocation>
        <location evidence="1">Bacterial flagellum</location>
    </subcellularLocation>
    <subcellularLocation>
        <location evidence="2">Secreted</location>
    </subcellularLocation>
</comment>
<feature type="domain" description="Flagellar hook-associated protein FlgK helical" evidence="8">
    <location>
        <begin position="100"/>
        <end position="311"/>
    </location>
</feature>
<evidence type="ECO:0000256" key="6">
    <source>
        <dbReference type="ARBA" id="ARBA00023143"/>
    </source>
</evidence>
<evidence type="ECO:0000256" key="5">
    <source>
        <dbReference type="ARBA" id="ARBA00022525"/>
    </source>
</evidence>